<reference evidence="2" key="2">
    <citation type="journal article" date="2022" name="Res Sq">
        <title>Comparative Genomics Reveals Insights into the Divergent Evolution of Astigmatic Mites and Household Pest Adaptations.</title>
        <authorList>
            <person name="Xiong Q."/>
            <person name="Wan A.T.-Y."/>
            <person name="Liu X.-Y."/>
            <person name="Fung C.S.-H."/>
            <person name="Xiao X."/>
            <person name="Malainual N."/>
            <person name="Hou J."/>
            <person name="Wang L."/>
            <person name="Wang M."/>
            <person name="Yang K."/>
            <person name="Cui Y."/>
            <person name="Leung E."/>
            <person name="Nong W."/>
            <person name="Shin S.-K."/>
            <person name="Au S."/>
            <person name="Jeong K.Y."/>
            <person name="Chew F.T."/>
            <person name="Hui J."/>
            <person name="Leung T.F."/>
            <person name="Tungtrongchitr A."/>
            <person name="Zhong N."/>
            <person name="Liu Z."/>
            <person name="Tsui S."/>
        </authorList>
    </citation>
    <scope>NUCLEOTIDE SEQUENCE</scope>
    <source>
        <strain evidence="2">Derf</strain>
        <tissue evidence="2">Whole organism</tissue>
    </source>
</reference>
<dbReference type="Pfam" id="PF18658">
    <property type="entry name" value="zf-C2H2_12"/>
    <property type="match status" value="1"/>
</dbReference>
<accession>A0A922I2Q4</accession>
<dbReference type="EMBL" id="ASGP02000002">
    <property type="protein sequence ID" value="KAH9521407.1"/>
    <property type="molecule type" value="Genomic_DNA"/>
</dbReference>
<gene>
    <name evidence="2" type="primary">EPM2AIP1_2</name>
    <name evidence="2" type="ORF">DERF_005069</name>
</gene>
<dbReference type="AlphaFoldDB" id="A0A922I2Q4"/>
<evidence type="ECO:0000313" key="2">
    <source>
        <dbReference type="EMBL" id="KAH9521407.1"/>
    </source>
</evidence>
<protein>
    <submittedName>
        <fullName evidence="2">EPM2A (Laforin) interacting protein 1</fullName>
    </submittedName>
</protein>
<comment type="caution">
    <text evidence="2">The sequence shown here is derived from an EMBL/GenBank/DDBJ whole genome shotgun (WGS) entry which is preliminary data.</text>
</comment>
<dbReference type="PANTHER" id="PTHR45913">
    <property type="entry name" value="EPM2A-INTERACTING PROTEIN 1"/>
    <property type="match status" value="1"/>
</dbReference>
<dbReference type="InterPro" id="IPR040647">
    <property type="entry name" value="SPIN-DOC_Znf-C2H2"/>
</dbReference>
<dbReference type="PANTHER" id="PTHR45913:SF5">
    <property type="entry name" value="GENERAL TRANSCRIPTION FACTOR II-I REPEAT DOMAIN-CONTAINING PROTEIN 2A-LIKE PROTEIN"/>
    <property type="match status" value="1"/>
</dbReference>
<organism evidence="2 3">
    <name type="scientific">Dermatophagoides farinae</name>
    <name type="common">American house dust mite</name>
    <dbReference type="NCBI Taxonomy" id="6954"/>
    <lineage>
        <taxon>Eukaryota</taxon>
        <taxon>Metazoa</taxon>
        <taxon>Ecdysozoa</taxon>
        <taxon>Arthropoda</taxon>
        <taxon>Chelicerata</taxon>
        <taxon>Arachnida</taxon>
        <taxon>Acari</taxon>
        <taxon>Acariformes</taxon>
        <taxon>Sarcoptiformes</taxon>
        <taxon>Astigmata</taxon>
        <taxon>Psoroptidia</taxon>
        <taxon>Analgoidea</taxon>
        <taxon>Pyroglyphidae</taxon>
        <taxon>Dermatophagoidinae</taxon>
        <taxon>Dermatophagoides</taxon>
    </lineage>
</organism>
<reference evidence="2" key="1">
    <citation type="submission" date="2013-05" db="EMBL/GenBank/DDBJ databases">
        <authorList>
            <person name="Yim A.K.Y."/>
            <person name="Chan T.F."/>
            <person name="Ji K.M."/>
            <person name="Liu X.Y."/>
            <person name="Zhou J.W."/>
            <person name="Li R.Q."/>
            <person name="Yang K.Y."/>
            <person name="Li J."/>
            <person name="Li M."/>
            <person name="Law P.T.W."/>
            <person name="Wu Y.L."/>
            <person name="Cai Z.L."/>
            <person name="Qin H."/>
            <person name="Bao Y."/>
            <person name="Leung R.K.K."/>
            <person name="Ng P.K.S."/>
            <person name="Zou J."/>
            <person name="Zhong X.J."/>
            <person name="Ran P.X."/>
            <person name="Zhong N.S."/>
            <person name="Liu Z.G."/>
            <person name="Tsui S.K.W."/>
        </authorList>
    </citation>
    <scope>NUCLEOTIDE SEQUENCE</scope>
    <source>
        <strain evidence="2">Derf</strain>
        <tissue evidence="2">Whole organism</tissue>
    </source>
</reference>
<evidence type="ECO:0000313" key="3">
    <source>
        <dbReference type="Proteomes" id="UP000790347"/>
    </source>
</evidence>
<feature type="domain" description="SPIN-DOC-like zinc-finger" evidence="1">
    <location>
        <begin position="53"/>
        <end position="98"/>
    </location>
</feature>
<proteinExistence type="predicted"/>
<sequence length="136" mass="16401">MILEPCGATTADSSMLPNDTLTLVALFFLKNQKMNIITKKRRINDENREFNLKWTFDYFFINNNNKALCLICNEAITIFKEFNLRRHYDAKHKNKIKLILYKNHKKHNKTFLKNVRIKVQHWSKRPYICRNIKIEI</sequence>
<keyword evidence="3" id="KW-1185">Reference proteome</keyword>
<dbReference type="Proteomes" id="UP000790347">
    <property type="component" value="Unassembled WGS sequence"/>
</dbReference>
<evidence type="ECO:0000259" key="1">
    <source>
        <dbReference type="Pfam" id="PF18658"/>
    </source>
</evidence>
<name>A0A922I2Q4_DERFA</name>